<evidence type="ECO:0000256" key="3">
    <source>
        <dbReference type="ARBA" id="ARBA00022737"/>
    </source>
</evidence>
<dbReference type="InterPro" id="IPR003107">
    <property type="entry name" value="HAT"/>
</dbReference>
<dbReference type="FunFam" id="2.40.50.140:FF:000155">
    <property type="entry name" value="rRNA biogenesis protein RRP5"/>
    <property type="match status" value="1"/>
</dbReference>
<evidence type="ECO:0000313" key="8">
    <source>
        <dbReference type="Proteomes" id="UP000574967"/>
    </source>
</evidence>
<dbReference type="InterPro" id="IPR003029">
    <property type="entry name" value="S1_domain"/>
</dbReference>
<evidence type="ECO:0000313" key="7">
    <source>
        <dbReference type="EMBL" id="NWV88205.1"/>
    </source>
</evidence>
<keyword evidence="3" id="KW-0677">Repeat</keyword>
<evidence type="ECO:0000256" key="2">
    <source>
        <dbReference type="ARBA" id="ARBA00022552"/>
    </source>
</evidence>
<dbReference type="Gene3D" id="1.25.40.10">
    <property type="entry name" value="Tetratricopeptide repeat domain"/>
    <property type="match status" value="1"/>
</dbReference>
<accession>A0A7K6IJL6</accession>
<dbReference type="Proteomes" id="UP000574967">
    <property type="component" value="Unassembled WGS sequence"/>
</dbReference>
<dbReference type="AlphaFoldDB" id="A0A7K6IJL6"/>
<dbReference type="InterPro" id="IPR011990">
    <property type="entry name" value="TPR-like_helical_dom_sf"/>
</dbReference>
<dbReference type="PANTHER" id="PTHR23270:SF10">
    <property type="entry name" value="PROTEIN RRP5 HOMOLOG"/>
    <property type="match status" value="1"/>
</dbReference>
<dbReference type="EMBL" id="VZRQ01000803">
    <property type="protein sequence ID" value="NWV88205.1"/>
    <property type="molecule type" value="Genomic_DNA"/>
</dbReference>
<dbReference type="FunFam" id="1.25.40.10:FF:000065">
    <property type="entry name" value="Programmed cell death 11"/>
    <property type="match status" value="1"/>
</dbReference>
<dbReference type="InterPro" id="IPR055430">
    <property type="entry name" value="HAT_Syf1_CNRKL1_C"/>
</dbReference>
<keyword evidence="2" id="KW-0698">rRNA processing</keyword>
<dbReference type="Pfam" id="PF23231">
    <property type="entry name" value="HAT_Syf1_CNRKL1_C"/>
    <property type="match status" value="1"/>
</dbReference>
<feature type="region of interest" description="Disordered" evidence="5">
    <location>
        <begin position="243"/>
        <end position="323"/>
    </location>
</feature>
<feature type="region of interest" description="Disordered" evidence="5">
    <location>
        <begin position="126"/>
        <end position="171"/>
    </location>
</feature>
<protein>
    <submittedName>
        <fullName evidence="7">RRP5 protein</fullName>
    </submittedName>
</protein>
<dbReference type="Gene3D" id="2.40.50.140">
    <property type="entry name" value="Nucleic acid-binding proteins"/>
    <property type="match status" value="1"/>
</dbReference>
<evidence type="ECO:0000256" key="5">
    <source>
        <dbReference type="SAM" id="MobiDB-lite"/>
    </source>
</evidence>
<evidence type="ECO:0000256" key="1">
    <source>
        <dbReference type="ARBA" id="ARBA00004604"/>
    </source>
</evidence>
<feature type="non-terminal residue" evidence="7">
    <location>
        <position position="1"/>
    </location>
</feature>
<dbReference type="CDD" id="cd05705">
    <property type="entry name" value="S1_Rrp5_repeat_hs14"/>
    <property type="match status" value="1"/>
</dbReference>
<feature type="domain" description="S1 motif" evidence="6">
    <location>
        <begin position="43"/>
        <end position="115"/>
    </location>
</feature>
<reference evidence="7 8" key="1">
    <citation type="submission" date="2019-09" db="EMBL/GenBank/DDBJ databases">
        <title>Bird 10,000 Genomes (B10K) Project - Family phase.</title>
        <authorList>
            <person name="Zhang G."/>
        </authorList>
    </citation>
    <scope>NUCLEOTIDE SEQUENCE [LARGE SCALE GENOMIC DNA]</scope>
    <source>
        <strain evidence="7">B10K-DU-029-43</strain>
        <tissue evidence="7">Heart</tissue>
    </source>
</reference>
<dbReference type="SMART" id="SM00316">
    <property type="entry name" value="S1"/>
    <property type="match status" value="1"/>
</dbReference>
<sequence length="611" mass="70730">RCYILSNENGKIQLSLRQSRLNPKINSKVEDIEITSIKDVKKGQLVRGYVKSITPSGVFFGLSPSLLGRILFQNVSPYFVQKHSLYEKYLPEGKLLTAKVLGVNRKEKHIELSLLPEDTGMPSVLPQSLGLPQYGAEEEKKEADDEEKREEPKLKTKRRRGNSESGQVWVTGKIPVSGQKEAEKLYRLGKKKIKLHWGLQRSKNCHSCCPPPSTRFHLLQEAKPKKRKICPADENDSGIEVYYREEDEDDQEEEAAKKKSKIRKPSEAPRLQVSMGFTWDEDNAMDTPVLDQKEESSESEEEEDMQSKLKKQTKKEKELEKQKKEKELCKVEAALMDLSRQPQSADDFDRLVLGSPNSSILWLQYMAFHLQATEIEKARAVAERALKTISFREEQEKLNVWVALLNLENMYGTEETLMKVFERAVQYNEPLKVFQHLCDIYASSEKYKQAEELYHTMLKRFRQEKSVWLKYASFLLKQGQTEATHRLLERALKALPTKEHVDVISRFAQLEFHSGDTEHAKALFESTLSSYPKRTDIWSIYMDIMIKHGSQKEVRDIFERVIHLSLAPKKMKFFFKRYLDYEKKFGTAESVLAVKRAALEYVETKSSLADT</sequence>
<dbReference type="SUPFAM" id="SSF48452">
    <property type="entry name" value="TPR-like"/>
    <property type="match status" value="2"/>
</dbReference>
<dbReference type="InterPro" id="IPR045209">
    <property type="entry name" value="Rrp5"/>
</dbReference>
<dbReference type="GO" id="GO:0003723">
    <property type="term" value="F:RNA binding"/>
    <property type="evidence" value="ECO:0007669"/>
    <property type="project" value="TreeGrafter"/>
</dbReference>
<dbReference type="InterPro" id="IPR057302">
    <property type="entry name" value="Rrp5_S1"/>
</dbReference>
<dbReference type="GO" id="GO:0032040">
    <property type="term" value="C:small-subunit processome"/>
    <property type="evidence" value="ECO:0007669"/>
    <property type="project" value="TreeGrafter"/>
</dbReference>
<evidence type="ECO:0000259" key="6">
    <source>
        <dbReference type="PROSITE" id="PS50126"/>
    </source>
</evidence>
<gene>
    <name evidence="7" type="primary">Pdcd11_0</name>
    <name evidence="7" type="ORF">MACNIG_R13216</name>
</gene>
<organism evidence="7 8">
    <name type="scientific">Machaerirhynchus nigripectus</name>
    <dbReference type="NCBI Taxonomy" id="1160894"/>
    <lineage>
        <taxon>Eukaryota</taxon>
        <taxon>Metazoa</taxon>
        <taxon>Chordata</taxon>
        <taxon>Craniata</taxon>
        <taxon>Vertebrata</taxon>
        <taxon>Euteleostomi</taxon>
        <taxon>Archelosauria</taxon>
        <taxon>Archosauria</taxon>
        <taxon>Dinosauria</taxon>
        <taxon>Saurischia</taxon>
        <taxon>Theropoda</taxon>
        <taxon>Coelurosauria</taxon>
        <taxon>Aves</taxon>
        <taxon>Neognathae</taxon>
        <taxon>Neoaves</taxon>
        <taxon>Telluraves</taxon>
        <taxon>Australaves</taxon>
        <taxon>Passeriformes</taxon>
        <taxon>Corvoidea</taxon>
        <taxon>Dicruridae</taxon>
        <taxon>Machaerirhynchus</taxon>
    </lineage>
</organism>
<dbReference type="InterPro" id="IPR012340">
    <property type="entry name" value="NA-bd_OB-fold"/>
</dbReference>
<dbReference type="Pfam" id="PF23459">
    <property type="entry name" value="S1_RRP5"/>
    <property type="match status" value="1"/>
</dbReference>
<dbReference type="PANTHER" id="PTHR23270">
    <property type="entry name" value="PROGRAMMED CELL DEATH PROTEIN 11 PRE-RRNA PROCESSING PROTEIN RRP5"/>
    <property type="match status" value="1"/>
</dbReference>
<dbReference type="PROSITE" id="PS50126">
    <property type="entry name" value="S1"/>
    <property type="match status" value="1"/>
</dbReference>
<comment type="subcellular location">
    <subcellularLocation>
        <location evidence="1">Nucleus</location>
        <location evidence="1">Nucleolus</location>
    </subcellularLocation>
</comment>
<evidence type="ECO:0000256" key="4">
    <source>
        <dbReference type="ARBA" id="ARBA00023242"/>
    </source>
</evidence>
<proteinExistence type="predicted"/>
<comment type="caution">
    <text evidence="7">The sequence shown here is derived from an EMBL/GenBank/DDBJ whole genome shotgun (WGS) entry which is preliminary data.</text>
</comment>
<dbReference type="SUPFAM" id="SSF50249">
    <property type="entry name" value="Nucleic acid-binding proteins"/>
    <property type="match status" value="1"/>
</dbReference>
<feature type="non-terminal residue" evidence="7">
    <location>
        <position position="611"/>
    </location>
</feature>
<name>A0A7K6IJL6_9CORV</name>
<keyword evidence="4" id="KW-0539">Nucleus</keyword>
<dbReference type="GO" id="GO:0006364">
    <property type="term" value="P:rRNA processing"/>
    <property type="evidence" value="ECO:0007669"/>
    <property type="project" value="UniProtKB-KW"/>
</dbReference>
<keyword evidence="8" id="KW-1185">Reference proteome</keyword>
<dbReference type="SMART" id="SM00386">
    <property type="entry name" value="HAT"/>
    <property type="match status" value="5"/>
</dbReference>